<dbReference type="Proteomes" id="UP000257109">
    <property type="component" value="Unassembled WGS sequence"/>
</dbReference>
<evidence type="ECO:0000313" key="1">
    <source>
        <dbReference type="EMBL" id="RDX78652.1"/>
    </source>
</evidence>
<feature type="non-terminal residue" evidence="1">
    <location>
        <position position="1"/>
    </location>
</feature>
<dbReference type="OrthoDB" id="1645289at2759"/>
<dbReference type="EMBL" id="QJKJ01008799">
    <property type="protein sequence ID" value="RDX78652.1"/>
    <property type="molecule type" value="Genomic_DNA"/>
</dbReference>
<evidence type="ECO:0008006" key="3">
    <source>
        <dbReference type="Google" id="ProtNLM"/>
    </source>
</evidence>
<evidence type="ECO:0000313" key="2">
    <source>
        <dbReference type="Proteomes" id="UP000257109"/>
    </source>
</evidence>
<reference evidence="1" key="1">
    <citation type="submission" date="2018-05" db="EMBL/GenBank/DDBJ databases">
        <title>Draft genome of Mucuna pruriens seed.</title>
        <authorList>
            <person name="Nnadi N.E."/>
            <person name="Vos R."/>
            <person name="Hasami M.H."/>
            <person name="Devisetty U.K."/>
            <person name="Aguiy J.C."/>
        </authorList>
    </citation>
    <scope>NUCLEOTIDE SEQUENCE [LARGE SCALE GENOMIC DNA]</scope>
    <source>
        <strain evidence="1">JCA_2017</strain>
    </source>
</reference>
<dbReference type="PANTHER" id="PTHR11439">
    <property type="entry name" value="GAG-POL-RELATED RETROTRANSPOSON"/>
    <property type="match status" value="1"/>
</dbReference>
<proteinExistence type="predicted"/>
<sequence>MESEERQKSVSTPLATHFKLSLRHSPSNELGNMSRVPYAYVVDSLMYAIVCTIPDIAHVVGTISRFMSNPTREHWNALKWILRYLHGISDLKLCFGGDKPTLVGYSESYMICDALEAKLLELTKVHTDDNGTDMMTKAIPRGKFEACCRIAGLINFHDKNRDVSCEILLVILAS</sequence>
<dbReference type="AlphaFoldDB" id="A0A371FK58"/>
<comment type="caution">
    <text evidence="1">The sequence shown here is derived from an EMBL/GenBank/DDBJ whole genome shotgun (WGS) entry which is preliminary data.</text>
</comment>
<protein>
    <recommendedName>
        <fullName evidence="3">Retrovirus-related Pol polyprotein from transposon TNT 1-94</fullName>
    </recommendedName>
</protein>
<organism evidence="1 2">
    <name type="scientific">Mucuna pruriens</name>
    <name type="common">Velvet bean</name>
    <name type="synonym">Dolichos pruriens</name>
    <dbReference type="NCBI Taxonomy" id="157652"/>
    <lineage>
        <taxon>Eukaryota</taxon>
        <taxon>Viridiplantae</taxon>
        <taxon>Streptophyta</taxon>
        <taxon>Embryophyta</taxon>
        <taxon>Tracheophyta</taxon>
        <taxon>Spermatophyta</taxon>
        <taxon>Magnoliopsida</taxon>
        <taxon>eudicotyledons</taxon>
        <taxon>Gunneridae</taxon>
        <taxon>Pentapetalae</taxon>
        <taxon>rosids</taxon>
        <taxon>fabids</taxon>
        <taxon>Fabales</taxon>
        <taxon>Fabaceae</taxon>
        <taxon>Papilionoideae</taxon>
        <taxon>50 kb inversion clade</taxon>
        <taxon>NPAAA clade</taxon>
        <taxon>indigoferoid/millettioid clade</taxon>
        <taxon>Phaseoleae</taxon>
        <taxon>Mucuna</taxon>
    </lineage>
</organism>
<keyword evidence="2" id="KW-1185">Reference proteome</keyword>
<gene>
    <name evidence="1" type="ORF">CR513_41042</name>
</gene>
<name>A0A371FK58_MUCPR</name>
<dbReference type="PANTHER" id="PTHR11439:SF467">
    <property type="entry name" value="INTEGRASE CATALYTIC DOMAIN-CONTAINING PROTEIN"/>
    <property type="match status" value="1"/>
</dbReference>
<accession>A0A371FK58</accession>
<dbReference type="STRING" id="157652.A0A371FK58"/>